<dbReference type="PATRIC" id="fig|301375.7.peg.658"/>
<feature type="transmembrane region" description="Helical" evidence="1">
    <location>
        <begin position="24"/>
        <end position="43"/>
    </location>
</feature>
<evidence type="ECO:0000313" key="2">
    <source>
        <dbReference type="EMBL" id="KUK43436.1"/>
    </source>
</evidence>
<evidence type="ECO:0000313" key="3">
    <source>
        <dbReference type="Proteomes" id="UP000057043"/>
    </source>
</evidence>
<comment type="caution">
    <text evidence="2">The sequence shown here is derived from an EMBL/GenBank/DDBJ whole genome shotgun (WGS) entry which is preliminary data.</text>
</comment>
<feature type="transmembrane region" description="Helical" evidence="1">
    <location>
        <begin position="87"/>
        <end position="106"/>
    </location>
</feature>
<proteinExistence type="predicted"/>
<reference evidence="2 3" key="1">
    <citation type="journal article" date="2015" name="MBio">
        <title>Genome-Resolved Metagenomic Analysis Reveals Roles for Candidate Phyla and Other Microbial Community Members in Biogeochemical Transformations in Oil Reservoirs.</title>
        <authorList>
            <person name="Hu P."/>
            <person name="Tom L."/>
            <person name="Singh A."/>
            <person name="Thomas B.C."/>
            <person name="Baker B.J."/>
            <person name="Piceno Y.M."/>
            <person name="Andersen G.L."/>
            <person name="Banfield J.F."/>
        </authorList>
    </citation>
    <scope>NUCLEOTIDE SEQUENCE [LARGE SCALE GENOMIC DNA]</scope>
    <source>
        <strain evidence="2">57_489</strain>
    </source>
</reference>
<sequence>MCTDKVTDTVEWALYGYGVKPRRTLGWIVGLVFMFGLIFRNSGSIKKYIREKSEVLLEDESTSSDKSGSVELKTTLRRGEIDFKDPFLFSLMTFTSGLTSFLYPAIEYEAEKHTRLVIIERLLGSVFVALLIATISRTYLIR</sequence>
<keyword evidence="1" id="KW-0812">Transmembrane</keyword>
<name>A0A124FM26_9EURY</name>
<dbReference type="AlphaFoldDB" id="A0A124FM26"/>
<gene>
    <name evidence="2" type="ORF">XD72_2198</name>
</gene>
<protein>
    <submittedName>
        <fullName evidence="2">Uncharacterized protein</fullName>
    </submittedName>
</protein>
<dbReference type="EMBL" id="LGFT01000074">
    <property type="protein sequence ID" value="KUK43436.1"/>
    <property type="molecule type" value="Genomic_DNA"/>
</dbReference>
<dbReference type="Proteomes" id="UP000057043">
    <property type="component" value="Unassembled WGS sequence"/>
</dbReference>
<feature type="transmembrane region" description="Helical" evidence="1">
    <location>
        <begin position="118"/>
        <end position="140"/>
    </location>
</feature>
<accession>A0A124FM26</accession>
<keyword evidence="1" id="KW-0472">Membrane</keyword>
<evidence type="ECO:0000256" key="1">
    <source>
        <dbReference type="SAM" id="Phobius"/>
    </source>
</evidence>
<organism evidence="2 3">
    <name type="scientific">Methanothrix harundinacea</name>
    <dbReference type="NCBI Taxonomy" id="301375"/>
    <lineage>
        <taxon>Archaea</taxon>
        <taxon>Methanobacteriati</taxon>
        <taxon>Methanobacteriota</taxon>
        <taxon>Stenosarchaea group</taxon>
        <taxon>Methanomicrobia</taxon>
        <taxon>Methanotrichales</taxon>
        <taxon>Methanotrichaceae</taxon>
        <taxon>Methanothrix</taxon>
    </lineage>
</organism>
<keyword evidence="1" id="KW-1133">Transmembrane helix</keyword>